<protein>
    <submittedName>
        <fullName evidence="1">Uncharacterized protein</fullName>
    </submittedName>
</protein>
<evidence type="ECO:0000313" key="2">
    <source>
        <dbReference type="Proteomes" id="UP000199087"/>
    </source>
</evidence>
<dbReference type="STRING" id="1499688.BN000_02954"/>
<name>A0A0U1NY88_9BACI</name>
<dbReference type="EMBL" id="CVRB01000003">
    <property type="protein sequence ID" value="CRK82999.1"/>
    <property type="molecule type" value="Genomic_DNA"/>
</dbReference>
<gene>
    <name evidence="1" type="ORF">BN000_02954</name>
</gene>
<accession>A0A0U1NY88</accession>
<reference evidence="2" key="1">
    <citation type="submission" date="2015-05" db="EMBL/GenBank/DDBJ databases">
        <authorList>
            <person name="Urmite Genomes"/>
        </authorList>
    </citation>
    <scope>NUCLEOTIDE SEQUENCE [LARGE SCALE GENOMIC DNA]</scope>
    <source>
        <strain evidence="2">LF1</strain>
    </source>
</reference>
<dbReference type="Proteomes" id="UP000199087">
    <property type="component" value="Unassembled WGS sequence"/>
</dbReference>
<sequence>MTIYLFQLEATPLPDNPESEECIGAYVNCWVKSINENSAWIKVKKYVKNEGWKIINIEDQFYR</sequence>
<organism evidence="1 2">
    <name type="scientific">Neobacillus massiliamazoniensis</name>
    <dbReference type="NCBI Taxonomy" id="1499688"/>
    <lineage>
        <taxon>Bacteria</taxon>
        <taxon>Bacillati</taxon>
        <taxon>Bacillota</taxon>
        <taxon>Bacilli</taxon>
        <taxon>Bacillales</taxon>
        <taxon>Bacillaceae</taxon>
        <taxon>Neobacillus</taxon>
    </lineage>
</organism>
<evidence type="ECO:0000313" key="1">
    <source>
        <dbReference type="EMBL" id="CRK82999.1"/>
    </source>
</evidence>
<dbReference type="RefSeq" id="WP_245640439.1">
    <property type="nucleotide sequence ID" value="NZ_CVRB01000003.1"/>
</dbReference>
<dbReference type="AlphaFoldDB" id="A0A0U1NY88"/>
<keyword evidence="2" id="KW-1185">Reference proteome</keyword>
<proteinExistence type="predicted"/>